<dbReference type="InterPro" id="IPR019287">
    <property type="entry name" value="Hday_junct_resolvase-rel_dom"/>
</dbReference>
<feature type="domain" description="Holliday junction resolvase-related" evidence="2">
    <location>
        <begin position="33"/>
        <end position="112"/>
    </location>
</feature>
<feature type="transmembrane region" description="Helical" evidence="1">
    <location>
        <begin position="6"/>
        <end position="23"/>
    </location>
</feature>
<dbReference type="AlphaFoldDB" id="A0A7V3J9T7"/>
<evidence type="ECO:0000256" key="1">
    <source>
        <dbReference type="SAM" id="Phobius"/>
    </source>
</evidence>
<keyword evidence="3" id="KW-0378">Hydrolase</keyword>
<proteinExistence type="predicted"/>
<evidence type="ECO:0000313" key="3">
    <source>
        <dbReference type="EMBL" id="HFZ08986.1"/>
    </source>
</evidence>
<accession>A0A7V3J9T7</accession>
<protein>
    <submittedName>
        <fullName evidence="3">Endonuclease</fullName>
    </submittedName>
</protein>
<sequence length="115" mass="13535">MTKALIVFILLTVLLFLICLELLKKLRDLSFSKRSLSSKYGKTTEQFMPFLKNYPYESSNFRFIGTPIDGIQFEDDKIVFVEFKVGDSRLTAKQEKIKDLINKKKVNWEEFRITV</sequence>
<organism evidence="3">
    <name type="scientific">candidate division CPR3 bacterium</name>
    <dbReference type="NCBI Taxonomy" id="2268181"/>
    <lineage>
        <taxon>Bacteria</taxon>
        <taxon>Bacteria division CPR3</taxon>
    </lineage>
</organism>
<dbReference type="GO" id="GO:0004519">
    <property type="term" value="F:endonuclease activity"/>
    <property type="evidence" value="ECO:0007669"/>
    <property type="project" value="UniProtKB-KW"/>
</dbReference>
<evidence type="ECO:0000259" key="2">
    <source>
        <dbReference type="Pfam" id="PF10107"/>
    </source>
</evidence>
<comment type="caution">
    <text evidence="3">The sequence shown here is derived from an EMBL/GenBank/DDBJ whole genome shotgun (WGS) entry which is preliminary data.</text>
</comment>
<keyword evidence="1" id="KW-0472">Membrane</keyword>
<reference evidence="3" key="1">
    <citation type="journal article" date="2020" name="mSystems">
        <title>Genome- and Community-Level Interaction Insights into Carbon Utilization and Element Cycling Functions of Hydrothermarchaeota in Hydrothermal Sediment.</title>
        <authorList>
            <person name="Zhou Z."/>
            <person name="Liu Y."/>
            <person name="Xu W."/>
            <person name="Pan J."/>
            <person name="Luo Z.H."/>
            <person name="Li M."/>
        </authorList>
    </citation>
    <scope>NUCLEOTIDE SEQUENCE [LARGE SCALE GENOMIC DNA]</scope>
    <source>
        <strain evidence="3">SpSt-757</strain>
    </source>
</reference>
<keyword evidence="3" id="KW-0540">Nuclease</keyword>
<keyword evidence="1" id="KW-0812">Transmembrane</keyword>
<gene>
    <name evidence="3" type="ORF">ENV41_02495</name>
</gene>
<dbReference type="EMBL" id="DTGG01000079">
    <property type="protein sequence ID" value="HFZ08986.1"/>
    <property type="molecule type" value="Genomic_DNA"/>
</dbReference>
<dbReference type="Pfam" id="PF10107">
    <property type="entry name" value="Endonuc_Holl"/>
    <property type="match status" value="1"/>
</dbReference>
<name>A0A7V3J9T7_UNCC3</name>
<keyword evidence="1" id="KW-1133">Transmembrane helix</keyword>
<keyword evidence="3" id="KW-0255">Endonuclease</keyword>